<feature type="non-terminal residue" evidence="2">
    <location>
        <position position="92"/>
    </location>
</feature>
<reference evidence="2" key="2">
    <citation type="journal article" date="2014" name="ISME J.">
        <title>Microbial stratification in low pH oxic and suboxic macroscopic growths along an acid mine drainage.</title>
        <authorList>
            <person name="Mendez-Garcia C."/>
            <person name="Mesa V."/>
            <person name="Sprenger R.R."/>
            <person name="Richter M."/>
            <person name="Diez M.S."/>
            <person name="Solano J."/>
            <person name="Bargiela R."/>
            <person name="Golyshina O.V."/>
            <person name="Manteca A."/>
            <person name="Ramos J.L."/>
            <person name="Gallego J.R."/>
            <person name="Llorente I."/>
            <person name="Martins Dos Santos V.A."/>
            <person name="Jensen O.N."/>
            <person name="Pelaez A.I."/>
            <person name="Sanchez J."/>
            <person name="Ferrer M."/>
        </authorList>
    </citation>
    <scope>NUCLEOTIDE SEQUENCE</scope>
</reference>
<proteinExistence type="predicted"/>
<evidence type="ECO:0000313" key="2">
    <source>
        <dbReference type="EMBL" id="EQD48072.1"/>
    </source>
</evidence>
<dbReference type="EMBL" id="AUZX01010419">
    <property type="protein sequence ID" value="EQD48072.1"/>
    <property type="molecule type" value="Genomic_DNA"/>
</dbReference>
<sequence length="92" mass="9954">MGLSLHGVSLQAQETGESEALRDMTGYDGVIEAERQTVIAAEVSGRVVAVSVHPGERIRKNQIMIRLDERAVDQNVAAKVAQEQAVRATLEV</sequence>
<dbReference type="SUPFAM" id="SSF111369">
    <property type="entry name" value="HlyD-like secretion proteins"/>
    <property type="match status" value="1"/>
</dbReference>
<reference evidence="2" key="1">
    <citation type="submission" date="2013-08" db="EMBL/GenBank/DDBJ databases">
        <authorList>
            <person name="Mendez C."/>
            <person name="Richter M."/>
            <person name="Ferrer M."/>
            <person name="Sanchez J."/>
        </authorList>
    </citation>
    <scope>NUCLEOTIDE SEQUENCE</scope>
</reference>
<dbReference type="Gene3D" id="2.40.50.100">
    <property type="match status" value="1"/>
</dbReference>
<dbReference type="AlphaFoldDB" id="T0ZU30"/>
<feature type="region of interest" description="Disordered" evidence="1">
    <location>
        <begin position="1"/>
        <end position="21"/>
    </location>
</feature>
<protein>
    <submittedName>
        <fullName evidence="2">RND family efflux transporter MFP subunit</fullName>
    </submittedName>
</protein>
<gene>
    <name evidence="2" type="ORF">B1A_14200</name>
</gene>
<comment type="caution">
    <text evidence="2">The sequence shown here is derived from an EMBL/GenBank/DDBJ whole genome shotgun (WGS) entry which is preliminary data.</text>
</comment>
<accession>T0ZU30</accession>
<evidence type="ECO:0000256" key="1">
    <source>
        <dbReference type="SAM" id="MobiDB-lite"/>
    </source>
</evidence>
<organism evidence="2">
    <name type="scientific">mine drainage metagenome</name>
    <dbReference type="NCBI Taxonomy" id="410659"/>
    <lineage>
        <taxon>unclassified sequences</taxon>
        <taxon>metagenomes</taxon>
        <taxon>ecological metagenomes</taxon>
    </lineage>
</organism>
<name>T0ZU30_9ZZZZ</name>